<dbReference type="EMBL" id="CP165627">
    <property type="protein sequence ID" value="XDV01051.1"/>
    <property type="molecule type" value="Genomic_DNA"/>
</dbReference>
<feature type="domain" description="HTH cro/C1-type" evidence="2">
    <location>
        <begin position="9"/>
        <end position="63"/>
    </location>
</feature>
<dbReference type="SMART" id="SM00530">
    <property type="entry name" value="HTH_XRE"/>
    <property type="match status" value="1"/>
</dbReference>
<protein>
    <submittedName>
        <fullName evidence="3">Helix-turn-helix transcriptional regulator</fullName>
    </submittedName>
</protein>
<dbReference type="PANTHER" id="PTHR46558">
    <property type="entry name" value="TRACRIPTIONAL REGULATORY PROTEIN-RELATED-RELATED"/>
    <property type="match status" value="1"/>
</dbReference>
<dbReference type="GO" id="GO:0003677">
    <property type="term" value="F:DNA binding"/>
    <property type="evidence" value="ECO:0007669"/>
    <property type="project" value="UniProtKB-KW"/>
</dbReference>
<dbReference type="PROSITE" id="PS50943">
    <property type="entry name" value="HTH_CROC1"/>
    <property type="match status" value="1"/>
</dbReference>
<reference evidence="3" key="1">
    <citation type="submission" date="2024-07" db="EMBL/GenBank/DDBJ databases">
        <authorList>
            <person name="Biller S.J."/>
        </authorList>
    </citation>
    <scope>NUCLEOTIDE SEQUENCE</scope>
    <source>
        <strain evidence="3">WC2429</strain>
    </source>
</reference>
<keyword evidence="1" id="KW-0238">DNA-binding</keyword>
<dbReference type="InterPro" id="IPR010982">
    <property type="entry name" value="Lambda_DNA-bd_dom_sf"/>
</dbReference>
<dbReference type="CDD" id="cd00093">
    <property type="entry name" value="HTH_XRE"/>
    <property type="match status" value="1"/>
</dbReference>
<evidence type="ECO:0000256" key="1">
    <source>
        <dbReference type="ARBA" id="ARBA00023125"/>
    </source>
</evidence>
<dbReference type="AlphaFoldDB" id="A0AB39WGE1"/>
<organism evidence="3">
    <name type="scientific">Flavobacterium sp. WC2429</name>
    <dbReference type="NCBI Taxonomy" id="3234140"/>
    <lineage>
        <taxon>Bacteria</taxon>
        <taxon>Pseudomonadati</taxon>
        <taxon>Bacteroidota</taxon>
        <taxon>Flavobacteriia</taxon>
        <taxon>Flavobacteriales</taxon>
        <taxon>Flavobacteriaceae</taxon>
        <taxon>Flavobacterium</taxon>
    </lineage>
</organism>
<evidence type="ECO:0000259" key="2">
    <source>
        <dbReference type="PROSITE" id="PS50943"/>
    </source>
</evidence>
<proteinExistence type="predicted"/>
<dbReference type="InterPro" id="IPR001387">
    <property type="entry name" value="Cro/C1-type_HTH"/>
</dbReference>
<dbReference type="PANTHER" id="PTHR46558:SF11">
    <property type="entry name" value="HTH-TYPE TRANSCRIPTIONAL REGULATOR XRE"/>
    <property type="match status" value="1"/>
</dbReference>
<dbReference type="Pfam" id="PF01381">
    <property type="entry name" value="HTH_3"/>
    <property type="match status" value="1"/>
</dbReference>
<evidence type="ECO:0000313" key="3">
    <source>
        <dbReference type="EMBL" id="XDV01051.1"/>
    </source>
</evidence>
<dbReference type="Gene3D" id="1.10.260.40">
    <property type="entry name" value="lambda repressor-like DNA-binding domains"/>
    <property type="match status" value="1"/>
</dbReference>
<name>A0AB39WGE1_9FLAO</name>
<dbReference type="RefSeq" id="WP_369764983.1">
    <property type="nucleotide sequence ID" value="NZ_CP165627.1"/>
</dbReference>
<sequence>MDAIIGNNIKLLRDKISLTQGDLADFLGLSRMQIIRYENGTTPVSTDNLTKLAELFSVDEYDFYEEDTAKINTNLAFAFRANELKVEDLKTIASFKKIAMNYLKMKESICNE</sequence>
<accession>A0AB39WGE1</accession>
<dbReference type="SUPFAM" id="SSF47413">
    <property type="entry name" value="lambda repressor-like DNA-binding domains"/>
    <property type="match status" value="1"/>
</dbReference>
<gene>
    <name evidence="3" type="ORF">AB3G32_12025</name>
</gene>